<organism evidence="1 2">
    <name type="scientific">Parastrongyloides trichosuri</name>
    <name type="common">Possum-specific nematode worm</name>
    <dbReference type="NCBI Taxonomy" id="131310"/>
    <lineage>
        <taxon>Eukaryota</taxon>
        <taxon>Metazoa</taxon>
        <taxon>Ecdysozoa</taxon>
        <taxon>Nematoda</taxon>
        <taxon>Chromadorea</taxon>
        <taxon>Rhabditida</taxon>
        <taxon>Tylenchina</taxon>
        <taxon>Panagrolaimomorpha</taxon>
        <taxon>Strongyloidoidea</taxon>
        <taxon>Strongyloididae</taxon>
        <taxon>Parastrongyloides</taxon>
    </lineage>
</organism>
<protein>
    <submittedName>
        <fullName evidence="2">KfrA_N domain-containing protein</fullName>
    </submittedName>
</protein>
<reference evidence="2" key="1">
    <citation type="submission" date="2017-02" db="UniProtKB">
        <authorList>
            <consortium name="WormBaseParasite"/>
        </authorList>
    </citation>
    <scope>IDENTIFICATION</scope>
</reference>
<dbReference type="WBParaSite" id="PTRK_0000078300.1">
    <property type="protein sequence ID" value="PTRK_0000078300.1"/>
    <property type="gene ID" value="PTRK_0000078300"/>
</dbReference>
<evidence type="ECO:0000313" key="1">
    <source>
        <dbReference type="Proteomes" id="UP000038045"/>
    </source>
</evidence>
<evidence type="ECO:0000313" key="2">
    <source>
        <dbReference type="WBParaSite" id="PTRK_0000078300.1"/>
    </source>
</evidence>
<proteinExistence type="predicted"/>
<dbReference type="Proteomes" id="UP000038045">
    <property type="component" value="Unplaced"/>
</dbReference>
<sequence>MKSIPDKVEETIKRAIVSCDFPDSMIENTIQNYPNVDTNKVKEIAKDFLAKVSQHKFSLHTKIYEDQDIERRRKDFIKKSKNCEIQKTEPPEADDIFIASVHKALSHEVNRLREELETLRNLKN</sequence>
<dbReference type="AlphaFoldDB" id="A0A0N4Z1N7"/>
<keyword evidence="1" id="KW-1185">Reference proteome</keyword>
<name>A0A0N4Z1N7_PARTI</name>
<accession>A0A0N4Z1N7</accession>